<dbReference type="Proteomes" id="UP001454036">
    <property type="component" value="Unassembled WGS sequence"/>
</dbReference>
<evidence type="ECO:0000313" key="1">
    <source>
        <dbReference type="EMBL" id="GAA0186121.1"/>
    </source>
</evidence>
<name>A0AAV3S1V4_LITER</name>
<comment type="caution">
    <text evidence="1">The sequence shown here is derived from an EMBL/GenBank/DDBJ whole genome shotgun (WGS) entry which is preliminary data.</text>
</comment>
<dbReference type="EMBL" id="BAABME010013396">
    <property type="protein sequence ID" value="GAA0186121.1"/>
    <property type="molecule type" value="Genomic_DNA"/>
</dbReference>
<dbReference type="PANTHER" id="PTHR47150">
    <property type="entry name" value="OS12G0169200 PROTEIN"/>
    <property type="match status" value="1"/>
</dbReference>
<dbReference type="AlphaFoldDB" id="A0AAV3S1V4"/>
<dbReference type="PANTHER" id="PTHR47150:SF5">
    <property type="entry name" value="OS07G0546750 PROTEIN"/>
    <property type="match status" value="1"/>
</dbReference>
<dbReference type="Pfam" id="PF04827">
    <property type="entry name" value="Plant_tran"/>
    <property type="match status" value="1"/>
</dbReference>
<accession>A0AAV3S1V4</accession>
<keyword evidence="2" id="KW-1185">Reference proteome</keyword>
<evidence type="ECO:0000313" key="2">
    <source>
        <dbReference type="Proteomes" id="UP001454036"/>
    </source>
</evidence>
<dbReference type="InterPro" id="IPR006912">
    <property type="entry name" value="Harbinger_derived_prot"/>
</dbReference>
<evidence type="ECO:0008006" key="3">
    <source>
        <dbReference type="Google" id="ProtNLM"/>
    </source>
</evidence>
<organism evidence="1 2">
    <name type="scientific">Lithospermum erythrorhizon</name>
    <name type="common">Purple gromwell</name>
    <name type="synonym">Lithospermum officinale var. erythrorhizon</name>
    <dbReference type="NCBI Taxonomy" id="34254"/>
    <lineage>
        <taxon>Eukaryota</taxon>
        <taxon>Viridiplantae</taxon>
        <taxon>Streptophyta</taxon>
        <taxon>Embryophyta</taxon>
        <taxon>Tracheophyta</taxon>
        <taxon>Spermatophyta</taxon>
        <taxon>Magnoliopsida</taxon>
        <taxon>eudicotyledons</taxon>
        <taxon>Gunneridae</taxon>
        <taxon>Pentapetalae</taxon>
        <taxon>asterids</taxon>
        <taxon>lamiids</taxon>
        <taxon>Boraginales</taxon>
        <taxon>Boraginaceae</taxon>
        <taxon>Boraginoideae</taxon>
        <taxon>Lithospermeae</taxon>
        <taxon>Lithospermum</taxon>
    </lineage>
</organism>
<gene>
    <name evidence="1" type="ORF">LIER_33409</name>
</gene>
<protein>
    <recommendedName>
        <fullName evidence="3">Transposase</fullName>
    </recommendedName>
</protein>
<reference evidence="1 2" key="1">
    <citation type="submission" date="2024-01" db="EMBL/GenBank/DDBJ databases">
        <title>The complete chloroplast genome sequence of Lithospermum erythrorhizon: insights into the phylogenetic relationship among Boraginaceae species and the maternal lineages of purple gromwells.</title>
        <authorList>
            <person name="Okada T."/>
            <person name="Watanabe K."/>
        </authorList>
    </citation>
    <scope>NUCLEOTIDE SEQUENCE [LARGE SCALE GENOMIC DNA]</scope>
</reference>
<sequence length="189" mass="22168">MKRPLFLRIVNSLSNHDAYFTQRWRSARKRGIISIFEKDYLRRPNKEDLRRQLQIGEKRGFPGMIGSIDCMHWKLKNCPKAWKWQFTSDHKGVSTVILKAVASYDLWIWHAFFGLPGTLNDINVLDRSPVFDDIESGEVPHVHHSVNGHEYNLAYYLTDGIYLKWVVFVQSLRYPQGKGEIICNTTRIM</sequence>
<proteinExistence type="predicted"/>